<dbReference type="InterPro" id="IPR036576">
    <property type="entry name" value="WRKY_dom_sf"/>
</dbReference>
<dbReference type="Pfam" id="PF00847">
    <property type="entry name" value="AP2"/>
    <property type="match status" value="1"/>
</dbReference>
<dbReference type="InterPro" id="IPR032675">
    <property type="entry name" value="LRR_dom_sf"/>
</dbReference>
<evidence type="ECO:0000256" key="5">
    <source>
        <dbReference type="ARBA" id="ARBA00023125"/>
    </source>
</evidence>
<accession>A0A0A9BT19</accession>
<dbReference type="Pfam" id="PF25019">
    <property type="entry name" value="LRR_R13L1-DRL21"/>
    <property type="match status" value="1"/>
</dbReference>
<proteinExistence type="predicted"/>
<dbReference type="PROSITE" id="PS50811">
    <property type="entry name" value="WRKY"/>
    <property type="match status" value="1"/>
</dbReference>
<dbReference type="CDD" id="cd00018">
    <property type="entry name" value="AP2"/>
    <property type="match status" value="1"/>
</dbReference>
<keyword evidence="5" id="KW-0238">DNA-binding</keyword>
<feature type="region of interest" description="Disordered" evidence="8">
    <location>
        <begin position="1"/>
        <end position="116"/>
    </location>
</feature>
<dbReference type="SUPFAM" id="SSF52540">
    <property type="entry name" value="P-loop containing nucleoside triphosphate hydrolases"/>
    <property type="match status" value="1"/>
</dbReference>
<dbReference type="GO" id="GO:0043565">
    <property type="term" value="F:sequence-specific DNA binding"/>
    <property type="evidence" value="ECO:0007669"/>
    <property type="project" value="InterPro"/>
</dbReference>
<organism evidence="11">
    <name type="scientific">Arundo donax</name>
    <name type="common">Giant reed</name>
    <name type="synonym">Donax arundinaceus</name>
    <dbReference type="NCBI Taxonomy" id="35708"/>
    <lineage>
        <taxon>Eukaryota</taxon>
        <taxon>Viridiplantae</taxon>
        <taxon>Streptophyta</taxon>
        <taxon>Embryophyta</taxon>
        <taxon>Tracheophyta</taxon>
        <taxon>Spermatophyta</taxon>
        <taxon>Magnoliopsida</taxon>
        <taxon>Liliopsida</taxon>
        <taxon>Poales</taxon>
        <taxon>Poaceae</taxon>
        <taxon>PACMAD clade</taxon>
        <taxon>Arundinoideae</taxon>
        <taxon>Arundineae</taxon>
        <taxon>Arundo</taxon>
    </lineage>
</organism>
<dbReference type="InterPro" id="IPR056789">
    <property type="entry name" value="LRR_R13L1-DRL21"/>
</dbReference>
<evidence type="ECO:0000313" key="11">
    <source>
        <dbReference type="EMBL" id="JAD67154.1"/>
    </source>
</evidence>
<keyword evidence="6" id="KW-0804">Transcription</keyword>
<evidence type="ECO:0000256" key="4">
    <source>
        <dbReference type="ARBA" id="ARBA00023015"/>
    </source>
</evidence>
<evidence type="ECO:0000256" key="3">
    <source>
        <dbReference type="ARBA" id="ARBA00022821"/>
    </source>
</evidence>
<dbReference type="GO" id="GO:0003700">
    <property type="term" value="F:DNA-binding transcription factor activity"/>
    <property type="evidence" value="ECO:0007669"/>
    <property type="project" value="InterPro"/>
</dbReference>
<dbReference type="Gene3D" id="3.30.730.10">
    <property type="entry name" value="AP2/ERF domain"/>
    <property type="match status" value="1"/>
</dbReference>
<keyword evidence="3" id="KW-0611">Plant defense</keyword>
<dbReference type="InterPro" id="IPR036955">
    <property type="entry name" value="AP2/ERF_dom_sf"/>
</dbReference>
<dbReference type="Pfam" id="PF03106">
    <property type="entry name" value="WRKY"/>
    <property type="match status" value="1"/>
</dbReference>
<evidence type="ECO:0008006" key="12">
    <source>
        <dbReference type="Google" id="ProtNLM"/>
    </source>
</evidence>
<evidence type="ECO:0000259" key="9">
    <source>
        <dbReference type="PROSITE" id="PS50811"/>
    </source>
</evidence>
<sequence>MEEGAENEAAASQQDISSEFYLRPCRAPLPRFESARHPPVSSSSGAAATTPSPSSGGPISDSRPFRIFGVNISPTRLESASHPPVRGDGARASGDAEDDGDGLGKAGGGVGGPRYRGVRKRPWGRYAAEIRDPAKKCRVHLGTFDTAEEAARAYDFAVREFRGAKANIPTAAATNSSRASNESTVESLGADMRVPTNPSMAEAMDETPKMVEDPMKATRWLLQLLAQVRTTISSPSGALLSDAWFSAVEHVTSDTQDILQDLHYKMILAMLEIMEDQNKVRSKAAGRSSKTKSTCSSRSPYAEEIQILPIIHKLEGFIQESRELSGAALQNYNEILSLRPLAMRCILLCRGILSIMNIAGAENTNETHEHLVSAFDDLTNAGHDKVTRMNAQSIPTRVVDPIYLLPTAVKSLLHLDLSGCNWLAQVPASLGTLHNLAALNLSYCSSLHKLPESLGSLHNLLILVLSCCQKLKNLPLTISNLCKLKLMNLSGCSSLEILPDPFVNLGNLENLNLSECKRLKELPQPFGRLRELKYLNLSGCHGVDLDVEYLCQLGNLKCLTLSPHTDIQGFPESFQDLANCLDMTRWCKRNRVHPQCNPTAPSLHSYGHHEQGIINKLLSDGSGQSDVSSDQIVTAICIVGESGMGKSELVRHIYNDQMIFDAFDLRIWVYVCDNKKMLFGKIIEFTTCAYYHDAPLGILEEIVVEELTGKRFLLVLDDSGIESQYFWSDVRRILNVGAKGSALIVTTKSTEVASLVGAIQTCYLSCLSKRECFMIFKELVFGGLDINTYPQLGHVGWKIAEKCGGNPMCIKALSGLLCHSEFGLYEIGTLADGILPALRLCYDLLPAHLQKCFKFCSIFPKDYIFIKHHIVRLWISQGLVFPEDGSHPEDTGLHYFDELFCRSFFQRSPYHNDQKDKFVMHELFHELAHSVSKDECFRSEEQFCCLPENVSHLSVVLSDFKTVLLTKEARNLRSFLVVRRFFPLVRILHLSDLYVKYGFLRALNLSYTDILELPSSVGNMKHLQFLALNNTKIRVLPFEIGQVGTLQTLELKDCCHLIELPGSINNLAKLRHLEVQKELGNVQVSMPAGIGQLTDLQTLAIFTVGNDLLHCSIGELKNLSGLRGHIHITGLENVKTAEDARVANIMGKNVVEALTLEWCYSSEGMEDDLGKEIANKILQNLQPSNNIQDLVIRNYAGNLFPVWMQDSSLCKLVSVTLDNCHECSELPYLADLPSLKYLCIQRMNALESFGHSSLATVEEHPPRFPSLEVLTLWEMYDLQFWVGTRKIDFPRLCRLSISRCPKLICLPPLISLVYLSIHCGDQVPNFSELPLLQSLKIEGFNKIRSISFPRQITTLKKLEICDCKELLSMYAFSLSVSDLNVVRCLKLDLIGSSLKDNIERQMVGGRSSLKRRSMVLKTMTYTPLLDGGWNWKIYGQKNIFSSKFLRWYYRCICENSTGCSATMIVEPCDDDLNPVSVMYIDDHNHE</sequence>
<dbReference type="Gene3D" id="3.80.10.10">
    <property type="entry name" value="Ribonuclease Inhibitor"/>
    <property type="match status" value="2"/>
</dbReference>
<dbReference type="SUPFAM" id="SSF52058">
    <property type="entry name" value="L domain-like"/>
    <property type="match status" value="2"/>
</dbReference>
<evidence type="ECO:0000256" key="6">
    <source>
        <dbReference type="ARBA" id="ARBA00023163"/>
    </source>
</evidence>
<feature type="domain" description="WRKY" evidence="9">
    <location>
        <begin position="1420"/>
        <end position="1486"/>
    </location>
</feature>
<dbReference type="PANTHER" id="PTHR36766:SF55">
    <property type="entry name" value="OS11G0492900 PROTEIN"/>
    <property type="match status" value="1"/>
</dbReference>
<dbReference type="Gene3D" id="1.10.10.10">
    <property type="entry name" value="Winged helix-like DNA-binding domain superfamily/Winged helix DNA-binding domain"/>
    <property type="match status" value="1"/>
</dbReference>
<dbReference type="GO" id="GO:0006952">
    <property type="term" value="P:defense response"/>
    <property type="evidence" value="ECO:0007669"/>
    <property type="project" value="UniProtKB-KW"/>
</dbReference>
<dbReference type="GO" id="GO:0043531">
    <property type="term" value="F:ADP binding"/>
    <property type="evidence" value="ECO:0007669"/>
    <property type="project" value="InterPro"/>
</dbReference>
<feature type="domain" description="AP2/ERF" evidence="10">
    <location>
        <begin position="114"/>
        <end position="177"/>
    </location>
</feature>
<keyword evidence="7" id="KW-0539">Nucleus</keyword>
<evidence type="ECO:0000256" key="2">
    <source>
        <dbReference type="ARBA" id="ARBA00022614"/>
    </source>
</evidence>
<evidence type="ECO:0000256" key="8">
    <source>
        <dbReference type="SAM" id="MobiDB-lite"/>
    </source>
</evidence>
<dbReference type="InterPro" id="IPR001471">
    <property type="entry name" value="AP2/ERF_dom"/>
</dbReference>
<dbReference type="SUPFAM" id="SSF118290">
    <property type="entry name" value="WRKY DNA-binding domain"/>
    <property type="match status" value="1"/>
</dbReference>
<dbReference type="Gene3D" id="3.40.50.300">
    <property type="entry name" value="P-loop containing nucleotide triphosphate hydrolases"/>
    <property type="match status" value="1"/>
</dbReference>
<comment type="subcellular location">
    <subcellularLocation>
        <location evidence="1">Nucleus</location>
    </subcellularLocation>
</comment>
<dbReference type="SUPFAM" id="SSF54171">
    <property type="entry name" value="DNA-binding domain"/>
    <property type="match status" value="1"/>
</dbReference>
<evidence type="ECO:0000256" key="1">
    <source>
        <dbReference type="ARBA" id="ARBA00004123"/>
    </source>
</evidence>
<evidence type="ECO:0000256" key="7">
    <source>
        <dbReference type="ARBA" id="ARBA00023242"/>
    </source>
</evidence>
<dbReference type="InterPro" id="IPR002182">
    <property type="entry name" value="NB-ARC"/>
</dbReference>
<feature type="compositionally biased region" description="Low complexity" evidence="8">
    <location>
        <begin position="41"/>
        <end position="58"/>
    </location>
</feature>
<keyword evidence="2" id="KW-0433">Leucine-rich repeat</keyword>
<dbReference type="PRINTS" id="PR00367">
    <property type="entry name" value="ETHRSPELEMNT"/>
</dbReference>
<dbReference type="Pfam" id="PF00931">
    <property type="entry name" value="NB-ARC"/>
    <property type="match status" value="1"/>
</dbReference>
<dbReference type="InterPro" id="IPR003657">
    <property type="entry name" value="WRKY_dom"/>
</dbReference>
<dbReference type="Gene3D" id="2.20.25.80">
    <property type="entry name" value="WRKY domain"/>
    <property type="match status" value="1"/>
</dbReference>
<protein>
    <recommendedName>
        <fullName evidence="12">AP2/ERF domain-containing protein</fullName>
    </recommendedName>
</protein>
<dbReference type="SMART" id="SM00774">
    <property type="entry name" value="WRKY"/>
    <property type="match status" value="1"/>
</dbReference>
<evidence type="ECO:0000259" key="10">
    <source>
        <dbReference type="PROSITE" id="PS51032"/>
    </source>
</evidence>
<dbReference type="Pfam" id="PF23559">
    <property type="entry name" value="WHD_DRP"/>
    <property type="match status" value="1"/>
</dbReference>
<dbReference type="PANTHER" id="PTHR36766">
    <property type="entry name" value="PLANT BROAD-SPECTRUM MILDEW RESISTANCE PROTEIN RPW8"/>
    <property type="match status" value="1"/>
</dbReference>
<dbReference type="PROSITE" id="PS51032">
    <property type="entry name" value="AP2_ERF"/>
    <property type="match status" value="1"/>
</dbReference>
<dbReference type="PRINTS" id="PR00364">
    <property type="entry name" value="DISEASERSIST"/>
</dbReference>
<dbReference type="SMART" id="SM00380">
    <property type="entry name" value="AP2"/>
    <property type="match status" value="1"/>
</dbReference>
<dbReference type="InterPro" id="IPR036388">
    <property type="entry name" value="WH-like_DNA-bd_sf"/>
</dbReference>
<dbReference type="EMBL" id="GBRH01230741">
    <property type="protein sequence ID" value="JAD67154.1"/>
    <property type="molecule type" value="Transcribed_RNA"/>
</dbReference>
<keyword evidence="4" id="KW-0805">Transcription regulation</keyword>
<reference evidence="11" key="1">
    <citation type="submission" date="2014-09" db="EMBL/GenBank/DDBJ databases">
        <authorList>
            <person name="Magalhaes I.L.F."/>
            <person name="Oliveira U."/>
            <person name="Santos F.R."/>
            <person name="Vidigal T.H.D.A."/>
            <person name="Brescovit A.D."/>
            <person name="Santos A.J."/>
        </authorList>
    </citation>
    <scope>NUCLEOTIDE SEQUENCE</scope>
    <source>
        <tissue evidence="11">Shoot tissue taken approximately 20 cm above the soil surface</tissue>
    </source>
</reference>
<dbReference type="InterPro" id="IPR058922">
    <property type="entry name" value="WHD_DRP"/>
</dbReference>
<name>A0A0A9BT19_ARUDO</name>
<dbReference type="InterPro" id="IPR027417">
    <property type="entry name" value="P-loop_NTPase"/>
</dbReference>
<dbReference type="InterPro" id="IPR016177">
    <property type="entry name" value="DNA-bd_dom_sf"/>
</dbReference>
<feature type="compositionally biased region" description="Gly residues" evidence="8">
    <location>
        <begin position="103"/>
        <end position="114"/>
    </location>
</feature>
<dbReference type="GO" id="GO:0005634">
    <property type="term" value="C:nucleus"/>
    <property type="evidence" value="ECO:0007669"/>
    <property type="project" value="UniProtKB-SubCell"/>
</dbReference>
<reference evidence="11" key="2">
    <citation type="journal article" date="2015" name="Data Brief">
        <title>Shoot transcriptome of the giant reed, Arundo donax.</title>
        <authorList>
            <person name="Barrero R.A."/>
            <person name="Guerrero F.D."/>
            <person name="Moolhuijzen P."/>
            <person name="Goolsby J.A."/>
            <person name="Tidwell J."/>
            <person name="Bellgard S.E."/>
            <person name="Bellgard M.I."/>
        </authorList>
    </citation>
    <scope>NUCLEOTIDE SEQUENCE</scope>
    <source>
        <tissue evidence="11">Shoot tissue taken approximately 20 cm above the soil surface</tissue>
    </source>
</reference>